<dbReference type="HOGENOM" id="CLU_047250_1_1_4"/>
<keyword evidence="5" id="KW-1185">Reference proteome</keyword>
<dbReference type="SUPFAM" id="SSF140931">
    <property type="entry name" value="Fic-like"/>
    <property type="match status" value="1"/>
</dbReference>
<dbReference type="GO" id="GO:0005524">
    <property type="term" value="F:ATP binding"/>
    <property type="evidence" value="ECO:0007669"/>
    <property type="project" value="UniProtKB-KW"/>
</dbReference>
<dbReference type="STRING" id="762967.HMPREF9440_00160"/>
<keyword evidence="2" id="KW-0547">Nucleotide-binding</keyword>
<comment type="caution">
    <text evidence="4">The sequence shown here is derived from an EMBL/GenBank/DDBJ whole genome shotgun (WGS) entry which is preliminary data.</text>
</comment>
<name>H3KBR4_9BURK</name>
<dbReference type="AlphaFoldDB" id="H3KBR4"/>
<dbReference type="InterPro" id="IPR003812">
    <property type="entry name" value="Fido"/>
</dbReference>
<dbReference type="InterPro" id="IPR036597">
    <property type="entry name" value="Fido-like_dom_sf"/>
</dbReference>
<evidence type="ECO:0000256" key="2">
    <source>
        <dbReference type="PIRSR" id="PIRSR640198-2"/>
    </source>
</evidence>
<feature type="binding site" evidence="2">
    <location>
        <begin position="259"/>
        <end position="266"/>
    </location>
    <ligand>
        <name>ATP</name>
        <dbReference type="ChEBI" id="CHEBI:30616"/>
    </ligand>
</feature>
<accession>H3KBR4</accession>
<dbReference type="EMBL" id="AFBQ01000019">
    <property type="protein sequence ID" value="EHY32436.1"/>
    <property type="molecule type" value="Genomic_DNA"/>
</dbReference>
<dbReference type="Proteomes" id="UP000004956">
    <property type="component" value="Unassembled WGS sequence"/>
</dbReference>
<organism evidence="4 5">
    <name type="scientific">Sutterella parvirubra YIT 11816</name>
    <dbReference type="NCBI Taxonomy" id="762967"/>
    <lineage>
        <taxon>Bacteria</taxon>
        <taxon>Pseudomonadati</taxon>
        <taxon>Pseudomonadota</taxon>
        <taxon>Betaproteobacteria</taxon>
        <taxon>Burkholderiales</taxon>
        <taxon>Sutterellaceae</taxon>
        <taxon>Sutterella</taxon>
    </lineage>
</organism>
<dbReference type="OrthoDB" id="9813719at2"/>
<feature type="domain" description="Fido" evidence="3">
    <location>
        <begin position="169"/>
        <end position="319"/>
    </location>
</feature>
<feature type="active site" evidence="1">
    <location>
        <position position="255"/>
    </location>
</feature>
<proteinExistence type="predicted"/>
<reference evidence="4 5" key="1">
    <citation type="submission" date="2011-11" db="EMBL/GenBank/DDBJ databases">
        <authorList>
            <person name="Weinstock G."/>
            <person name="Sodergren E."/>
            <person name="Clifton S."/>
            <person name="Fulton L."/>
            <person name="Fulton B."/>
            <person name="Courtney L."/>
            <person name="Fronick C."/>
            <person name="Harrison M."/>
            <person name="Strong C."/>
            <person name="Farmer C."/>
            <person name="Delahaunty K."/>
            <person name="Markovic C."/>
            <person name="Hall O."/>
            <person name="Minx P."/>
            <person name="Tomlinson C."/>
            <person name="Mitreva M."/>
            <person name="Hou S."/>
            <person name="Chen J."/>
            <person name="Wollam A."/>
            <person name="Pepin K.H."/>
            <person name="Johnson M."/>
            <person name="Bhonagiri V."/>
            <person name="Zhang X."/>
            <person name="Suruliraj S."/>
            <person name="Warren W."/>
            <person name="Chinwalla A."/>
            <person name="Mardis E.R."/>
            <person name="Wilson R.K."/>
        </authorList>
    </citation>
    <scope>NUCLEOTIDE SEQUENCE [LARGE SCALE GENOMIC DNA]</scope>
    <source>
        <strain evidence="4 5">YIT 11816</strain>
    </source>
</reference>
<evidence type="ECO:0000313" key="4">
    <source>
        <dbReference type="EMBL" id="EHY32436.1"/>
    </source>
</evidence>
<dbReference type="PATRIC" id="fig|762967.3.peg.140"/>
<dbReference type="PANTHER" id="PTHR13504">
    <property type="entry name" value="FIDO DOMAIN-CONTAINING PROTEIN DDB_G0283145"/>
    <property type="match status" value="1"/>
</dbReference>
<gene>
    <name evidence="4" type="ORF">HMPREF9440_00160</name>
</gene>
<dbReference type="Gene3D" id="1.10.3290.10">
    <property type="entry name" value="Fido-like domain"/>
    <property type="match status" value="1"/>
</dbReference>
<dbReference type="Pfam" id="PF02661">
    <property type="entry name" value="Fic"/>
    <property type="match status" value="1"/>
</dbReference>
<keyword evidence="2" id="KW-0067">ATP-binding</keyword>
<evidence type="ECO:0000313" key="5">
    <source>
        <dbReference type="Proteomes" id="UP000004956"/>
    </source>
</evidence>
<sequence>MRTPSPRAGTLRSRPVEGFSRTTVETFVPAPLPPDPPLEFTRELHAELTDVRARLAYLEGLAEGLAGGFEVDAFNVRRTSGKAEGRDFLTTFRRMTMLREAGASSAVEGIRADWTALLHPNASEDKEDVAAVGRLVRATELLLEPPFSQNGQNGQNGQDGRAEWIEGSDPWSALLAAHAELFPGDAGAGAFRRELVGVGPRGSSIESAYIPPHPDDVPALMKDLARTDRSGTDPLGPLDPLICAALIHYQFETIHPFRDGNGRLGRALILRELLASGVRAAALIAPSVPILARRGDYYAALTAVRERGDFEGWVRFFLDILGRSADEAAWILRGTRAVRREAEAAVMAVGAGESGRPESASSAAGRRKLAFLDFLEANPVIEIGWAAKALGLSFPTVTALVEAFVEAGVLREVTGRRRSRRFAWVGLVGLWEEGMGGR</sequence>
<dbReference type="PANTHER" id="PTHR13504:SF38">
    <property type="entry name" value="FIDO DOMAIN-CONTAINING PROTEIN"/>
    <property type="match status" value="1"/>
</dbReference>
<evidence type="ECO:0000256" key="1">
    <source>
        <dbReference type="PIRSR" id="PIRSR640198-1"/>
    </source>
</evidence>
<dbReference type="PROSITE" id="PS51459">
    <property type="entry name" value="FIDO"/>
    <property type="match status" value="1"/>
</dbReference>
<evidence type="ECO:0000259" key="3">
    <source>
        <dbReference type="PROSITE" id="PS51459"/>
    </source>
</evidence>
<protein>
    <submittedName>
        <fullName evidence="4">Fic family protein</fullName>
    </submittedName>
</protein>
<feature type="binding site" evidence="2">
    <location>
        <begin position="297"/>
        <end position="298"/>
    </location>
    <ligand>
        <name>ATP</name>
        <dbReference type="ChEBI" id="CHEBI:30616"/>
    </ligand>
</feature>
<dbReference type="InterPro" id="IPR040198">
    <property type="entry name" value="Fido_containing"/>
</dbReference>
<dbReference type="RefSeq" id="WP_008540510.1">
    <property type="nucleotide sequence ID" value="NZ_JH604852.1"/>
</dbReference>